<feature type="repeat" description="PPR" evidence="18">
    <location>
        <begin position="1088"/>
        <end position="1122"/>
    </location>
</feature>
<keyword evidence="9" id="KW-0819">tRNA processing</keyword>
<feature type="active site" evidence="17">
    <location>
        <position position="1461"/>
    </location>
</feature>
<feature type="repeat" description="PPR" evidence="18">
    <location>
        <begin position="1053"/>
        <end position="1087"/>
    </location>
</feature>
<comment type="catalytic activity">
    <reaction evidence="1">
        <text>Cleavage of hydrophobic, N-terminal signal or leader sequences from secreted and periplasmic proteins.</text>
        <dbReference type="EC" id="3.4.21.89"/>
    </reaction>
</comment>
<dbReference type="InterPro" id="IPR012795">
    <property type="entry name" value="tRNA_Ile_lys_synt_N"/>
</dbReference>
<feature type="domain" description="Peptidase S26" evidence="21">
    <location>
        <begin position="1435"/>
        <end position="1591"/>
    </location>
</feature>
<feature type="active site" evidence="17">
    <location>
        <position position="1511"/>
    </location>
</feature>
<dbReference type="CDD" id="cd06530">
    <property type="entry name" value="S26_SPase_I"/>
    <property type="match status" value="1"/>
</dbReference>
<keyword evidence="8" id="KW-0645">Protease</keyword>
<dbReference type="NCBIfam" id="TIGR02227">
    <property type="entry name" value="sigpep_I_bact"/>
    <property type="match status" value="1"/>
</dbReference>
<evidence type="ECO:0000256" key="1">
    <source>
        <dbReference type="ARBA" id="ARBA00000677"/>
    </source>
</evidence>
<keyword evidence="10" id="KW-0677">Repeat</keyword>
<evidence type="ECO:0000256" key="19">
    <source>
        <dbReference type="SAM" id="MobiDB-lite"/>
    </source>
</evidence>
<dbReference type="InterPro" id="IPR036286">
    <property type="entry name" value="LexA/Signal_pep-like_sf"/>
</dbReference>
<dbReference type="InterPro" id="IPR011990">
    <property type="entry name" value="TPR-like_helical_dom_sf"/>
</dbReference>
<organism evidence="22 23">
    <name type="scientific">Corchorus capsularis</name>
    <name type="common">Jute</name>
    <dbReference type="NCBI Taxonomy" id="210143"/>
    <lineage>
        <taxon>Eukaryota</taxon>
        <taxon>Viridiplantae</taxon>
        <taxon>Streptophyta</taxon>
        <taxon>Embryophyta</taxon>
        <taxon>Tracheophyta</taxon>
        <taxon>Spermatophyta</taxon>
        <taxon>Magnoliopsida</taxon>
        <taxon>eudicotyledons</taxon>
        <taxon>Gunneridae</taxon>
        <taxon>Pentapetalae</taxon>
        <taxon>rosids</taxon>
        <taxon>malvids</taxon>
        <taxon>Malvales</taxon>
        <taxon>Malvaceae</taxon>
        <taxon>Grewioideae</taxon>
        <taxon>Apeibeae</taxon>
        <taxon>Corchorus</taxon>
    </lineage>
</organism>
<dbReference type="PRINTS" id="PR00727">
    <property type="entry name" value="LEADERPTASE"/>
</dbReference>
<dbReference type="Pfam" id="PF10502">
    <property type="entry name" value="Peptidase_S26"/>
    <property type="match status" value="1"/>
</dbReference>
<evidence type="ECO:0000256" key="2">
    <source>
        <dbReference type="ARBA" id="ARBA00004229"/>
    </source>
</evidence>
<keyword evidence="7" id="KW-0934">Plastid</keyword>
<keyword evidence="14" id="KW-0809">Transit peptide</keyword>
<accession>A0A1R3IZJ2</accession>
<feature type="repeat" description="PPR" evidence="18">
    <location>
        <begin position="1193"/>
        <end position="1227"/>
    </location>
</feature>
<evidence type="ECO:0000259" key="20">
    <source>
        <dbReference type="Pfam" id="PF01171"/>
    </source>
</evidence>
<feature type="repeat" description="PPR" evidence="18">
    <location>
        <begin position="983"/>
        <end position="1017"/>
    </location>
</feature>
<evidence type="ECO:0000256" key="7">
    <source>
        <dbReference type="ARBA" id="ARBA00022640"/>
    </source>
</evidence>
<evidence type="ECO:0000256" key="8">
    <source>
        <dbReference type="ARBA" id="ARBA00022670"/>
    </source>
</evidence>
<dbReference type="SUPFAM" id="SSF52402">
    <property type="entry name" value="Adenine nucleotide alpha hydrolases-like"/>
    <property type="match status" value="1"/>
</dbReference>
<evidence type="ECO:0000256" key="4">
    <source>
        <dbReference type="ARBA" id="ARBA00009370"/>
    </source>
</evidence>
<evidence type="ECO:0000256" key="12">
    <source>
        <dbReference type="ARBA" id="ARBA00022801"/>
    </source>
</evidence>
<keyword evidence="12" id="KW-0378">Hydrolase</keyword>
<keyword evidence="13" id="KW-0067">ATP-binding</keyword>
<dbReference type="InterPro" id="IPR019533">
    <property type="entry name" value="Peptidase_S26"/>
</dbReference>
<dbReference type="Proteomes" id="UP000188268">
    <property type="component" value="Unassembled WGS sequence"/>
</dbReference>
<dbReference type="NCBIfam" id="TIGR02432">
    <property type="entry name" value="lysidine_TilS_N"/>
    <property type="match status" value="1"/>
</dbReference>
<dbReference type="CDD" id="cd01992">
    <property type="entry name" value="TilS_N"/>
    <property type="match status" value="1"/>
</dbReference>
<dbReference type="Gramene" id="OMO87987">
    <property type="protein sequence ID" value="OMO87987"/>
    <property type="gene ID" value="CCACVL1_08628"/>
</dbReference>
<comment type="caution">
    <text evidence="22">The sequence shown here is derived from an EMBL/GenBank/DDBJ whole genome shotgun (WGS) entry which is preliminary data.</text>
</comment>
<dbReference type="InterPro" id="IPR014729">
    <property type="entry name" value="Rossmann-like_a/b/a_fold"/>
</dbReference>
<evidence type="ECO:0000256" key="9">
    <source>
        <dbReference type="ARBA" id="ARBA00022694"/>
    </source>
</evidence>
<dbReference type="Gene3D" id="3.40.50.620">
    <property type="entry name" value="HUPs"/>
    <property type="match status" value="1"/>
</dbReference>
<dbReference type="GO" id="GO:0016020">
    <property type="term" value="C:membrane"/>
    <property type="evidence" value="ECO:0007669"/>
    <property type="project" value="UniProtKB-SubCell"/>
</dbReference>
<keyword evidence="11" id="KW-0547">Nucleotide-binding</keyword>
<dbReference type="GO" id="GO:0006465">
    <property type="term" value="P:signal peptide processing"/>
    <property type="evidence" value="ECO:0007669"/>
    <property type="project" value="InterPro"/>
</dbReference>
<evidence type="ECO:0000256" key="3">
    <source>
        <dbReference type="ARBA" id="ARBA00004370"/>
    </source>
</evidence>
<evidence type="ECO:0000259" key="21">
    <source>
        <dbReference type="Pfam" id="PF10502"/>
    </source>
</evidence>
<dbReference type="GO" id="GO:0004252">
    <property type="term" value="F:serine-type endopeptidase activity"/>
    <property type="evidence" value="ECO:0007669"/>
    <property type="project" value="InterPro"/>
</dbReference>
<feature type="repeat" description="PPR" evidence="18">
    <location>
        <begin position="842"/>
        <end position="876"/>
    </location>
</feature>
<feature type="repeat" description="PPR" evidence="18">
    <location>
        <begin position="1018"/>
        <end position="1052"/>
    </location>
</feature>
<evidence type="ECO:0000256" key="14">
    <source>
        <dbReference type="ARBA" id="ARBA00022946"/>
    </source>
</evidence>
<dbReference type="PROSITE" id="PS51375">
    <property type="entry name" value="PPR"/>
    <property type="match status" value="11"/>
</dbReference>
<dbReference type="InterPro" id="IPR019756">
    <property type="entry name" value="Pept_S26A_signal_pept_1_Ser-AS"/>
</dbReference>
<feature type="domain" description="tRNA(Ile)-lysidine/2-thiocytidine synthase N-terminal" evidence="20">
    <location>
        <begin position="80"/>
        <end position="285"/>
    </location>
</feature>
<dbReference type="InterPro" id="IPR012094">
    <property type="entry name" value="tRNA_Ile_lys_synt"/>
</dbReference>
<feature type="repeat" description="PPR" evidence="18">
    <location>
        <begin position="948"/>
        <end position="982"/>
    </location>
</feature>
<evidence type="ECO:0000256" key="11">
    <source>
        <dbReference type="ARBA" id="ARBA00022741"/>
    </source>
</evidence>
<dbReference type="HAMAP" id="MF_01161">
    <property type="entry name" value="tRNA_Ile_lys_synt"/>
    <property type="match status" value="1"/>
</dbReference>
<feature type="compositionally biased region" description="Gly residues" evidence="19">
    <location>
        <begin position="1396"/>
        <end position="1408"/>
    </location>
</feature>
<keyword evidence="5" id="KW-0150">Chloroplast</keyword>
<evidence type="ECO:0000256" key="16">
    <source>
        <dbReference type="ARBA" id="ARBA00048539"/>
    </source>
</evidence>
<feature type="repeat" description="PPR" evidence="18">
    <location>
        <begin position="877"/>
        <end position="911"/>
    </location>
</feature>
<dbReference type="STRING" id="210143.A0A1R3IZJ2"/>
<dbReference type="InterPro" id="IPR000223">
    <property type="entry name" value="Pept_S26A_signal_pept_1"/>
</dbReference>
<feature type="compositionally biased region" description="Basic and acidic residues" evidence="19">
    <location>
        <begin position="684"/>
        <end position="704"/>
    </location>
</feature>
<dbReference type="InterPro" id="IPR002885">
    <property type="entry name" value="PPR_rpt"/>
</dbReference>
<dbReference type="GO" id="GO:0009003">
    <property type="term" value="F:signal peptidase activity"/>
    <property type="evidence" value="ECO:0007669"/>
    <property type="project" value="UniProtKB-EC"/>
</dbReference>
<evidence type="ECO:0000256" key="18">
    <source>
        <dbReference type="PROSITE-ProRule" id="PRU00708"/>
    </source>
</evidence>
<dbReference type="GO" id="GO:0005524">
    <property type="term" value="F:ATP binding"/>
    <property type="evidence" value="ECO:0007669"/>
    <property type="project" value="UniProtKB-KW"/>
</dbReference>
<dbReference type="GO" id="GO:0032267">
    <property type="term" value="F:tRNA(Ile)-lysidine synthase activity"/>
    <property type="evidence" value="ECO:0007669"/>
    <property type="project" value="UniProtKB-EC"/>
</dbReference>
<dbReference type="PANTHER" id="PTHR47931">
    <property type="entry name" value="OS01G0228400 PROTEIN"/>
    <property type="match status" value="1"/>
</dbReference>
<evidence type="ECO:0000256" key="10">
    <source>
        <dbReference type="ARBA" id="ARBA00022737"/>
    </source>
</evidence>
<evidence type="ECO:0000313" key="22">
    <source>
        <dbReference type="EMBL" id="OMO87987.1"/>
    </source>
</evidence>
<evidence type="ECO:0000256" key="5">
    <source>
        <dbReference type="ARBA" id="ARBA00022528"/>
    </source>
</evidence>
<feature type="repeat" description="PPR" evidence="18">
    <location>
        <begin position="912"/>
        <end position="946"/>
    </location>
</feature>
<dbReference type="GO" id="GO:0008033">
    <property type="term" value="P:tRNA processing"/>
    <property type="evidence" value="ECO:0007669"/>
    <property type="project" value="UniProtKB-KW"/>
</dbReference>
<dbReference type="PANTHER" id="PTHR47931:SF2">
    <property type="entry name" value="OS01G0228400 PROTEIN"/>
    <property type="match status" value="1"/>
</dbReference>
<dbReference type="PROSITE" id="PS00761">
    <property type="entry name" value="SPASE_I_3"/>
    <property type="match status" value="1"/>
</dbReference>
<evidence type="ECO:0000256" key="15">
    <source>
        <dbReference type="ARBA" id="ARBA00023136"/>
    </source>
</evidence>
<reference evidence="22 23" key="1">
    <citation type="submission" date="2013-09" db="EMBL/GenBank/DDBJ databases">
        <title>Corchorus capsularis genome sequencing.</title>
        <authorList>
            <person name="Alam M."/>
            <person name="Haque M.S."/>
            <person name="Islam M.S."/>
            <person name="Emdad E.M."/>
            <person name="Islam M.M."/>
            <person name="Ahmed B."/>
            <person name="Halim A."/>
            <person name="Hossen Q.M.M."/>
            <person name="Hossain M.Z."/>
            <person name="Ahmed R."/>
            <person name="Khan M.M."/>
            <person name="Islam R."/>
            <person name="Rashid M.M."/>
            <person name="Khan S.A."/>
            <person name="Rahman M.S."/>
            <person name="Alam M."/>
        </authorList>
    </citation>
    <scope>NUCLEOTIDE SEQUENCE [LARGE SCALE GENOMIC DNA]</scope>
    <source>
        <strain evidence="23">cv. CVL-1</strain>
        <tissue evidence="22">Whole seedling</tissue>
    </source>
</reference>
<comment type="similarity">
    <text evidence="4">Belongs to the peptidase S26 family.</text>
</comment>
<feature type="repeat" description="PPR" evidence="18">
    <location>
        <begin position="1123"/>
        <end position="1157"/>
    </location>
</feature>
<evidence type="ECO:0000256" key="17">
    <source>
        <dbReference type="PIRSR" id="PIRSR600223-1"/>
    </source>
</evidence>
<evidence type="ECO:0000256" key="13">
    <source>
        <dbReference type="ARBA" id="ARBA00022840"/>
    </source>
</evidence>
<keyword evidence="15" id="KW-0472">Membrane</keyword>
<dbReference type="SUPFAM" id="SSF81901">
    <property type="entry name" value="HCP-like"/>
    <property type="match status" value="1"/>
</dbReference>
<evidence type="ECO:0000256" key="6">
    <source>
        <dbReference type="ARBA" id="ARBA00022598"/>
    </source>
</evidence>
<comment type="catalytic activity">
    <reaction evidence="16">
        <text>cytidine(34) in tRNA(Ile2) + L-lysine + ATP = lysidine(34) in tRNA(Ile2) + AMP + diphosphate + H(+)</text>
        <dbReference type="Rhea" id="RHEA:43744"/>
        <dbReference type="Rhea" id="RHEA-COMP:10625"/>
        <dbReference type="Rhea" id="RHEA-COMP:10670"/>
        <dbReference type="ChEBI" id="CHEBI:15378"/>
        <dbReference type="ChEBI" id="CHEBI:30616"/>
        <dbReference type="ChEBI" id="CHEBI:32551"/>
        <dbReference type="ChEBI" id="CHEBI:33019"/>
        <dbReference type="ChEBI" id="CHEBI:82748"/>
        <dbReference type="ChEBI" id="CHEBI:83665"/>
        <dbReference type="ChEBI" id="CHEBI:456215"/>
        <dbReference type="EC" id="6.3.4.19"/>
    </reaction>
</comment>
<dbReference type="FunFam" id="2.10.109.10:FF:000012">
    <property type="entry name" value="Peptidase/ serine-type peptidase"/>
    <property type="match status" value="1"/>
</dbReference>
<dbReference type="Pfam" id="PF13041">
    <property type="entry name" value="PPR_2"/>
    <property type="match status" value="5"/>
</dbReference>
<comment type="subcellular location">
    <subcellularLocation>
        <location evidence="3">Membrane</location>
    </subcellularLocation>
    <subcellularLocation>
        <location evidence="2">Plastid</location>
        <location evidence="2">Chloroplast</location>
    </subcellularLocation>
</comment>
<gene>
    <name evidence="22" type="ORF">CCACVL1_08628</name>
</gene>
<dbReference type="InterPro" id="IPR019758">
    <property type="entry name" value="Pept_S26A_signal_pept_1_CS"/>
</dbReference>
<dbReference type="Gene3D" id="1.25.40.10">
    <property type="entry name" value="Tetratricopeptide repeat domain"/>
    <property type="match status" value="3"/>
</dbReference>
<dbReference type="InterPro" id="IPR011063">
    <property type="entry name" value="TilS/TtcA_N"/>
</dbReference>
<feature type="region of interest" description="Disordered" evidence="19">
    <location>
        <begin position="1392"/>
        <end position="1424"/>
    </location>
</feature>
<dbReference type="GO" id="GO:0009534">
    <property type="term" value="C:chloroplast thylakoid"/>
    <property type="evidence" value="ECO:0007669"/>
    <property type="project" value="UniProtKB-ARBA"/>
</dbReference>
<dbReference type="PROSITE" id="PS00501">
    <property type="entry name" value="SPASE_I_1"/>
    <property type="match status" value="1"/>
</dbReference>
<dbReference type="NCBIfam" id="TIGR00756">
    <property type="entry name" value="PPR"/>
    <property type="match status" value="7"/>
</dbReference>
<protein>
    <submittedName>
        <fullName evidence="22">Peptidase S26A, signal peptidase I</fullName>
    </submittedName>
</protein>
<dbReference type="Gene3D" id="2.10.109.10">
    <property type="entry name" value="Umud Fragment, subunit A"/>
    <property type="match status" value="1"/>
</dbReference>
<feature type="repeat" description="PPR" evidence="18">
    <location>
        <begin position="1158"/>
        <end position="1192"/>
    </location>
</feature>
<evidence type="ECO:0000313" key="23">
    <source>
        <dbReference type="Proteomes" id="UP000188268"/>
    </source>
</evidence>
<name>A0A1R3IZJ2_COCAP</name>
<keyword evidence="23" id="KW-1185">Reference proteome</keyword>
<proteinExistence type="inferred from homology"/>
<dbReference type="EMBL" id="AWWV01009123">
    <property type="protein sequence ID" value="OMO87987.1"/>
    <property type="molecule type" value="Genomic_DNA"/>
</dbReference>
<dbReference type="Pfam" id="PF01171">
    <property type="entry name" value="ATP_bind_3"/>
    <property type="match status" value="1"/>
</dbReference>
<sequence>MERGGLLLCSRSRTIAKLSFSLTRRKILFKPHRQPQILASRRVFCHCVASQTPTIIDMAKYNEAFSRRMAMAGLKPHNRIALGVSGGPDSMALCVLAANWKTEGLYGSDRNGKFIDGLLAIIVDHGLRSESKDEASLVGRRVSEMGIRCEISRCDWLNGKPKQGHLQEAARDRRYKIFQDVCMQNQISVLLVAHHADDQAELLILRSSRDSGVLGLAGMAFMSQVFSSNAYFCNEDWKNHSILLVRPLLDFSKEDMYKICQGSNQNWVEDPTNRSPLFARNRIRMSLGNLSSCIFKSELQAVISACRKERTYVDQICNNLINQTVTIVDRGYAVLDLEALDPSNIEDICLSKYIALVLQFISQRQRPVRGSTSKLLLQYLRTIPCKTSLTAAGCYICPAPGSKGTKALVCCSVNGPLPSKAELFHIQSGEEQKHVLSNELEQIIANAKSYSKNLVTDASQVQFLDMKSASVLDEALRLHIISESTYRNIILLRREEVKHFKSKTEVVSESGSNQENEYVGSVLSEPLLHGQTCYFMNRFIISWKLREKISSNVIPKETPCFSYLGGEIQQSQCSCQNRHDMVVKVRPMIEADWLYLAELSKYPSSDNFEVTKLQLTNNINICSHYSRLSAKGALKLLKSIPVAARRSFPVLINHQGQLLSIPDEEISSFGTISISSTFYSMGKSRNERREERGRMGKEGKEGKREGYKRNLEAMSLLISTLPGGGQLVVHWTLKSREETLDSVAERRSIAMGKHQEGTIRSKKPVKASAVAISHVHENVQSHSVKASTDSEVKSKCDICSGNNSCRTVHARTKLMNVLIEKGKPQEAHFIFNSLTEEGHKPTLVTYTTLVAALTRQKRYKSITSLISKVEESGMKPDSILFNAIINAFSESGNMKEAMKIFQKMKNSGCKPTTSTFNTLIKGYGNIGKAEESSKLLEIMLQNEHLQPSERTYNILIRAWCNKNNIKEAWNVMYRMVKSGMHPDVVTFNTIARAYAQTGETYRAEEMILEMQNNKVAPNVRTCGIIVTGYCKEGNMSDALRFVYRMKDLGVPPNLVVFNSLIKGFLDVTDTEGVDEALTLMEEFGVKPDVVTFSTIMNAWSSAGMMDKCQEIFDDMVKAGIEPDVTAFCILAKGYIRAGEPGEAESLLDSMGKFGLHPNVVIFTTIIGGWCTAGKMEHAVRVYEKMCELGLSPNLTTYETLIWGYGEAKLPWKAEEILQMMEEKGISPSRSTMQLVADAWRAIGLLNEARRIVKSIDQGIASKNSDEIPAAEGFEKILKKQNLSASYSNVLQIPGVAMTNQNGSSTTKTRSQMVLKKYHSSSVFVAHASVSGVQPGSTICRKQLTRMDKMHVQYVNSCKLGFKVEKGTSLRPISNFERLSCYGVKGSGKETKVAVDSGGGGGGGGGGGDGDGEDGEVEKKSGSTPEWLSFTKDDATTVIAAVAISIAFRTFIAEPRYIPSLSMYPTFDVGDRVVAEKVSYYFRKPCANDIVIFKSPPVLQEVGYTDEDVFIKRIVAKEGDTVEVHNGKLIVNGVERDEEFINEAPSYEMTPIRVPENSVFVMGDNRNNSYDSHVWGPLPTKNIIGRSVLRYWPPKRIGSTVLERGCAIDKQESVKASE</sequence>
<feature type="region of interest" description="Disordered" evidence="19">
    <location>
        <begin position="683"/>
        <end position="704"/>
    </location>
</feature>
<dbReference type="OrthoDB" id="198857at2759"/>
<dbReference type="SUPFAM" id="SSF51306">
    <property type="entry name" value="LexA/Signal peptidase"/>
    <property type="match status" value="1"/>
</dbReference>
<keyword evidence="6" id="KW-0436">Ligase</keyword>